<feature type="transmembrane region" description="Helical" evidence="1">
    <location>
        <begin position="12"/>
        <end position="33"/>
    </location>
</feature>
<dbReference type="AlphaFoldDB" id="A0A0W8FBT5"/>
<dbReference type="EMBL" id="LNQE01001387">
    <property type="protein sequence ID" value="KUG18345.1"/>
    <property type="molecule type" value="Genomic_DNA"/>
</dbReference>
<dbReference type="InterPro" id="IPR058362">
    <property type="entry name" value="DUF8049"/>
</dbReference>
<protein>
    <recommendedName>
        <fullName evidence="2">DUF8049 domain-containing protein</fullName>
    </recommendedName>
</protein>
<name>A0A0W8FBT5_9ZZZZ</name>
<proteinExistence type="predicted"/>
<evidence type="ECO:0000259" key="2">
    <source>
        <dbReference type="Pfam" id="PF26223"/>
    </source>
</evidence>
<evidence type="ECO:0000256" key="1">
    <source>
        <dbReference type="SAM" id="Phobius"/>
    </source>
</evidence>
<comment type="caution">
    <text evidence="3">The sequence shown here is derived from an EMBL/GenBank/DDBJ whole genome shotgun (WGS) entry which is preliminary data.</text>
</comment>
<keyword evidence="1" id="KW-0472">Membrane</keyword>
<reference evidence="3" key="1">
    <citation type="journal article" date="2015" name="Proc. Natl. Acad. Sci. U.S.A.">
        <title>Networks of energetic and metabolic interactions define dynamics in microbial communities.</title>
        <authorList>
            <person name="Embree M."/>
            <person name="Liu J.K."/>
            <person name="Al-Bassam M.M."/>
            <person name="Zengler K."/>
        </authorList>
    </citation>
    <scope>NUCLEOTIDE SEQUENCE</scope>
</reference>
<accession>A0A0W8FBT5</accession>
<dbReference type="Pfam" id="PF26223">
    <property type="entry name" value="DUF8049"/>
    <property type="match status" value="1"/>
</dbReference>
<evidence type="ECO:0000313" key="3">
    <source>
        <dbReference type="EMBL" id="KUG18345.1"/>
    </source>
</evidence>
<gene>
    <name evidence="3" type="ORF">ASZ90_011955</name>
</gene>
<sequence length="90" mass="10371">MARDMRLNNQAKVGLATVVCLLLQGYIFTYVLFVEPHPLVSILPLFPYLAYVYARGKRTWYFNKPLYWIGLVAMVTVLDILPFAVAAKRF</sequence>
<feature type="transmembrane region" description="Helical" evidence="1">
    <location>
        <begin position="66"/>
        <end position="87"/>
    </location>
</feature>
<keyword evidence="1" id="KW-1133">Transmembrane helix</keyword>
<feature type="domain" description="DUF8049" evidence="2">
    <location>
        <begin position="1"/>
        <end position="85"/>
    </location>
</feature>
<organism evidence="3">
    <name type="scientific">hydrocarbon metagenome</name>
    <dbReference type="NCBI Taxonomy" id="938273"/>
    <lineage>
        <taxon>unclassified sequences</taxon>
        <taxon>metagenomes</taxon>
        <taxon>ecological metagenomes</taxon>
    </lineage>
</organism>
<keyword evidence="1" id="KW-0812">Transmembrane</keyword>